<dbReference type="AlphaFoldDB" id="T0RNV3"/>
<dbReference type="GO" id="GO:0000727">
    <property type="term" value="P:double-strand break repair via break-induced replication"/>
    <property type="evidence" value="ECO:0007669"/>
    <property type="project" value="TreeGrafter"/>
</dbReference>
<keyword evidence="2" id="KW-0067">ATP-binding</keyword>
<keyword evidence="4" id="KW-0132">Cell division</keyword>
<protein>
    <submittedName>
        <fullName evidence="4">Minichromosome maintenance protein 7 (Cell division control protein 47)</fullName>
    </submittedName>
</protein>
<dbReference type="InParanoid" id="T0RNV3"/>
<keyword evidence="4" id="KW-0131">Cell cycle</keyword>
<dbReference type="GO" id="GO:0017116">
    <property type="term" value="F:single-stranded DNA helicase activity"/>
    <property type="evidence" value="ECO:0007669"/>
    <property type="project" value="TreeGrafter"/>
</dbReference>
<dbReference type="PANTHER" id="PTHR11630">
    <property type="entry name" value="DNA REPLICATION LICENSING FACTOR MCM FAMILY MEMBER"/>
    <property type="match status" value="1"/>
</dbReference>
<proteinExistence type="predicted"/>
<evidence type="ECO:0000313" key="5">
    <source>
        <dbReference type="Proteomes" id="UP000030762"/>
    </source>
</evidence>
<dbReference type="RefSeq" id="XP_008612370.1">
    <property type="nucleotide sequence ID" value="XM_008614148.1"/>
</dbReference>
<organism evidence="4 5">
    <name type="scientific">Saprolegnia diclina (strain VS20)</name>
    <dbReference type="NCBI Taxonomy" id="1156394"/>
    <lineage>
        <taxon>Eukaryota</taxon>
        <taxon>Sar</taxon>
        <taxon>Stramenopiles</taxon>
        <taxon>Oomycota</taxon>
        <taxon>Saprolegniomycetes</taxon>
        <taxon>Saprolegniales</taxon>
        <taxon>Saprolegniaceae</taxon>
        <taxon>Saprolegnia</taxon>
    </lineage>
</organism>
<name>T0RNV3_SAPDV</name>
<dbReference type="eggNOG" id="KOG0482">
    <property type="taxonomic scope" value="Eukaryota"/>
</dbReference>
<dbReference type="SUPFAM" id="SSF52540">
    <property type="entry name" value="P-loop containing nucleoside triphosphate hydrolases"/>
    <property type="match status" value="1"/>
</dbReference>
<dbReference type="PROSITE" id="PS50051">
    <property type="entry name" value="MCM_2"/>
    <property type="match status" value="1"/>
</dbReference>
<sequence>MMIGGVTKRMDEGMKVRGDIYVLLMGDPGVARRQLLLHIATVSPRDIYTTDKGSCGVGLTAAVVRDQITKETTLEGGALVLADMCISCIDEFDEMEEGDRTAIHEQPVRIAQTGITTTLNARTTV</sequence>
<dbReference type="OrthoDB" id="1882346at2759"/>
<feature type="domain" description="MCM C-terminal AAA(+) ATPase" evidence="3">
    <location>
        <begin position="1"/>
        <end position="125"/>
    </location>
</feature>
<dbReference type="VEuPathDB" id="FungiDB:SDRG_08272"/>
<dbReference type="InterPro" id="IPR001208">
    <property type="entry name" value="MCM_dom"/>
</dbReference>
<dbReference type="Proteomes" id="UP000030762">
    <property type="component" value="Unassembled WGS sequence"/>
</dbReference>
<dbReference type="Gene3D" id="3.40.50.300">
    <property type="entry name" value="P-loop containing nucleotide triphosphate hydrolases"/>
    <property type="match status" value="1"/>
</dbReference>
<dbReference type="InterPro" id="IPR027417">
    <property type="entry name" value="P-loop_NTPase"/>
</dbReference>
<evidence type="ECO:0000259" key="3">
    <source>
        <dbReference type="PROSITE" id="PS50051"/>
    </source>
</evidence>
<dbReference type="GO" id="GO:0051301">
    <property type="term" value="P:cell division"/>
    <property type="evidence" value="ECO:0007669"/>
    <property type="project" value="UniProtKB-KW"/>
</dbReference>
<dbReference type="GO" id="GO:0005524">
    <property type="term" value="F:ATP binding"/>
    <property type="evidence" value="ECO:0007669"/>
    <property type="project" value="UniProtKB-KW"/>
</dbReference>
<reference evidence="4 5" key="1">
    <citation type="submission" date="2012-04" db="EMBL/GenBank/DDBJ databases">
        <title>The Genome Sequence of Saprolegnia declina VS20.</title>
        <authorList>
            <consortium name="The Broad Institute Genome Sequencing Platform"/>
            <person name="Russ C."/>
            <person name="Nusbaum C."/>
            <person name="Tyler B."/>
            <person name="van West P."/>
            <person name="Dieguez-Uribeondo J."/>
            <person name="de Bruijn I."/>
            <person name="Tripathy S."/>
            <person name="Jiang R."/>
            <person name="Young S.K."/>
            <person name="Zeng Q."/>
            <person name="Gargeya S."/>
            <person name="Fitzgerald M."/>
            <person name="Haas B."/>
            <person name="Abouelleil A."/>
            <person name="Alvarado L."/>
            <person name="Arachchi H.M."/>
            <person name="Berlin A."/>
            <person name="Chapman S.B."/>
            <person name="Goldberg J."/>
            <person name="Griggs A."/>
            <person name="Gujja S."/>
            <person name="Hansen M."/>
            <person name="Howarth C."/>
            <person name="Imamovic A."/>
            <person name="Larimer J."/>
            <person name="McCowen C."/>
            <person name="Montmayeur A."/>
            <person name="Murphy C."/>
            <person name="Neiman D."/>
            <person name="Pearson M."/>
            <person name="Priest M."/>
            <person name="Roberts A."/>
            <person name="Saif S."/>
            <person name="Shea T."/>
            <person name="Sisk P."/>
            <person name="Sykes S."/>
            <person name="Wortman J."/>
            <person name="Nusbaum C."/>
            <person name="Birren B."/>
        </authorList>
    </citation>
    <scope>NUCLEOTIDE SEQUENCE [LARGE SCALE GENOMIC DNA]</scope>
    <source>
        <strain evidence="4 5">VS20</strain>
    </source>
</reference>
<dbReference type="GO" id="GO:0006270">
    <property type="term" value="P:DNA replication initiation"/>
    <property type="evidence" value="ECO:0007669"/>
    <property type="project" value="TreeGrafter"/>
</dbReference>
<dbReference type="STRING" id="1156394.T0RNV3"/>
<dbReference type="GO" id="GO:0042555">
    <property type="term" value="C:MCM complex"/>
    <property type="evidence" value="ECO:0007669"/>
    <property type="project" value="TreeGrafter"/>
</dbReference>
<dbReference type="GO" id="GO:0005634">
    <property type="term" value="C:nucleus"/>
    <property type="evidence" value="ECO:0007669"/>
    <property type="project" value="TreeGrafter"/>
</dbReference>
<evidence type="ECO:0000256" key="2">
    <source>
        <dbReference type="ARBA" id="ARBA00022840"/>
    </source>
</evidence>
<dbReference type="InterPro" id="IPR031327">
    <property type="entry name" value="MCM"/>
</dbReference>
<dbReference type="GO" id="GO:0006271">
    <property type="term" value="P:DNA strand elongation involved in DNA replication"/>
    <property type="evidence" value="ECO:0007669"/>
    <property type="project" value="TreeGrafter"/>
</dbReference>
<evidence type="ECO:0000256" key="1">
    <source>
        <dbReference type="ARBA" id="ARBA00022741"/>
    </source>
</evidence>
<evidence type="ECO:0000313" key="4">
    <source>
        <dbReference type="EMBL" id="EQC34058.1"/>
    </source>
</evidence>
<dbReference type="GeneID" id="19948999"/>
<dbReference type="PANTHER" id="PTHR11630:SF26">
    <property type="entry name" value="DNA REPLICATION LICENSING FACTOR MCM7"/>
    <property type="match status" value="1"/>
</dbReference>
<keyword evidence="5" id="KW-1185">Reference proteome</keyword>
<dbReference type="PRINTS" id="PR01657">
    <property type="entry name" value="MCMFAMILY"/>
</dbReference>
<dbReference type="GO" id="GO:0003697">
    <property type="term" value="F:single-stranded DNA binding"/>
    <property type="evidence" value="ECO:0007669"/>
    <property type="project" value="TreeGrafter"/>
</dbReference>
<keyword evidence="1" id="KW-0547">Nucleotide-binding</keyword>
<accession>T0RNV3</accession>
<dbReference type="Pfam" id="PF00493">
    <property type="entry name" value="MCM"/>
    <property type="match status" value="1"/>
</dbReference>
<dbReference type="EMBL" id="JH767156">
    <property type="protein sequence ID" value="EQC34058.1"/>
    <property type="molecule type" value="Genomic_DNA"/>
</dbReference>
<gene>
    <name evidence="4" type="ORF">SDRG_08272</name>
</gene>